<dbReference type="AlphaFoldDB" id="A0A9D7JYY4"/>
<keyword evidence="2" id="KW-0812">Transmembrane</keyword>
<gene>
    <name evidence="4" type="ORF">IPL58_03915</name>
</gene>
<dbReference type="Gene3D" id="1.10.287.110">
    <property type="entry name" value="DnaJ domain"/>
    <property type="match status" value="1"/>
</dbReference>
<accession>A0A9D7JYY4</accession>
<proteinExistence type="predicted"/>
<keyword evidence="2" id="KW-1133">Transmembrane helix</keyword>
<evidence type="ECO:0000313" key="5">
    <source>
        <dbReference type="Proteomes" id="UP000886689"/>
    </source>
</evidence>
<reference evidence="4" key="1">
    <citation type="submission" date="2020-10" db="EMBL/GenBank/DDBJ databases">
        <title>Connecting structure to function with the recovery of over 1000 high-quality activated sludge metagenome-assembled genomes encoding full-length rRNA genes using long-read sequencing.</title>
        <authorList>
            <person name="Singleton C.M."/>
            <person name="Petriglieri F."/>
            <person name="Kristensen J.M."/>
            <person name="Kirkegaard R.H."/>
            <person name="Michaelsen T.Y."/>
            <person name="Andersen M.H."/>
            <person name="Karst S.M."/>
            <person name="Dueholm M.S."/>
            <person name="Nielsen P.H."/>
            <person name="Albertsen M."/>
        </authorList>
    </citation>
    <scope>NUCLEOTIDE SEQUENCE</scope>
    <source>
        <strain evidence="4">Hirt_18-Q3-R61-65_BATAC.395</strain>
    </source>
</reference>
<dbReference type="Proteomes" id="UP000886689">
    <property type="component" value="Unassembled WGS sequence"/>
</dbReference>
<protein>
    <recommendedName>
        <fullName evidence="3">J domain-containing protein</fullName>
    </recommendedName>
</protein>
<evidence type="ECO:0000256" key="2">
    <source>
        <dbReference type="SAM" id="Phobius"/>
    </source>
</evidence>
<organism evidence="4 5">
    <name type="scientific">Candidatus Proximibacter danicus</name>
    <dbReference type="NCBI Taxonomy" id="2954365"/>
    <lineage>
        <taxon>Bacteria</taxon>
        <taxon>Pseudomonadati</taxon>
        <taxon>Pseudomonadota</taxon>
        <taxon>Betaproteobacteria</taxon>
        <taxon>Candidatus Proximibacter</taxon>
    </lineage>
</organism>
<evidence type="ECO:0000259" key="3">
    <source>
        <dbReference type="PROSITE" id="PS50076"/>
    </source>
</evidence>
<name>A0A9D7JYY4_9PROT</name>
<dbReference type="SUPFAM" id="SSF46565">
    <property type="entry name" value="Chaperone J-domain"/>
    <property type="match status" value="1"/>
</dbReference>
<dbReference type="PROSITE" id="PS50076">
    <property type="entry name" value="DNAJ_2"/>
    <property type="match status" value="1"/>
</dbReference>
<comment type="caution">
    <text evidence="4">The sequence shown here is derived from an EMBL/GenBank/DDBJ whole genome shotgun (WGS) entry which is preliminary data.</text>
</comment>
<feature type="domain" description="J" evidence="3">
    <location>
        <begin position="3"/>
        <end position="64"/>
    </location>
</feature>
<sequence length="249" mass="29317">MTNFYDTLQVSPLAKQAVISAAHEQLISSVTGDNPDAVVQRKLLNDAYFTLGDPIRRERYDRMLLGITSADTPAEKSWLRAKATPILLWLAVCGVAIGYLQYTRVAQLRAIETQEQRIRNVIAAEERQTDPRTEAERKAEMAASQQRREEELRQREERQRQQEADRAEREQLRSFEQARRESDDNMRRRLAAEAQALREHERELREKERQEKMALENEYREAQRRLEQEKSTARRLEAENSRDRRTTSY</sequence>
<dbReference type="InterPro" id="IPR036869">
    <property type="entry name" value="J_dom_sf"/>
</dbReference>
<keyword evidence="2" id="KW-0472">Membrane</keyword>
<evidence type="ECO:0000313" key="4">
    <source>
        <dbReference type="EMBL" id="MBK8523330.1"/>
    </source>
</evidence>
<feature type="region of interest" description="Disordered" evidence="1">
    <location>
        <begin position="122"/>
        <end position="249"/>
    </location>
</feature>
<evidence type="ECO:0000256" key="1">
    <source>
        <dbReference type="SAM" id="MobiDB-lite"/>
    </source>
</evidence>
<dbReference type="InterPro" id="IPR001623">
    <property type="entry name" value="DnaJ_domain"/>
</dbReference>
<feature type="transmembrane region" description="Helical" evidence="2">
    <location>
        <begin position="86"/>
        <end position="102"/>
    </location>
</feature>
<dbReference type="EMBL" id="JADJUC010000003">
    <property type="protein sequence ID" value="MBK8523330.1"/>
    <property type="molecule type" value="Genomic_DNA"/>
</dbReference>